<gene>
    <name evidence="4" type="ORF">SAMN04489730_1592</name>
</gene>
<organism evidence="4 5">
    <name type="scientific">Amycolatopsis australiensis</name>
    <dbReference type="NCBI Taxonomy" id="546364"/>
    <lineage>
        <taxon>Bacteria</taxon>
        <taxon>Bacillati</taxon>
        <taxon>Actinomycetota</taxon>
        <taxon>Actinomycetes</taxon>
        <taxon>Pseudonocardiales</taxon>
        <taxon>Pseudonocardiaceae</taxon>
        <taxon>Amycolatopsis</taxon>
    </lineage>
</organism>
<dbReference type="Pfam" id="PF22733">
    <property type="entry name" value="NNH1"/>
    <property type="match status" value="1"/>
</dbReference>
<dbReference type="AlphaFoldDB" id="A0A1K1QBB3"/>
<dbReference type="RefSeq" id="WP_072475642.1">
    <property type="nucleotide sequence ID" value="NZ_FPJG01000006.1"/>
</dbReference>
<evidence type="ECO:0000259" key="3">
    <source>
        <dbReference type="PROSITE" id="PS50837"/>
    </source>
</evidence>
<accession>A0A1K1QBB3</accession>
<keyword evidence="1" id="KW-0547">Nucleotide-binding</keyword>
<dbReference type="OrthoDB" id="135105at2"/>
<dbReference type="Gene3D" id="3.40.50.300">
    <property type="entry name" value="P-loop containing nucleotide triphosphate hydrolases"/>
    <property type="match status" value="1"/>
</dbReference>
<dbReference type="GO" id="GO:0005524">
    <property type="term" value="F:ATP binding"/>
    <property type="evidence" value="ECO:0007669"/>
    <property type="project" value="UniProtKB-KW"/>
</dbReference>
<dbReference type="PROSITE" id="PS50837">
    <property type="entry name" value="NACHT"/>
    <property type="match status" value="1"/>
</dbReference>
<evidence type="ECO:0000313" key="4">
    <source>
        <dbReference type="EMBL" id="SFW57242.1"/>
    </source>
</evidence>
<dbReference type="Gene3D" id="3.80.10.10">
    <property type="entry name" value="Ribonuclease Inhibitor"/>
    <property type="match status" value="1"/>
</dbReference>
<keyword evidence="5" id="KW-1185">Reference proteome</keyword>
<dbReference type="PANTHER" id="PTHR46844:SF1">
    <property type="entry name" value="SLR5058 PROTEIN"/>
    <property type="match status" value="1"/>
</dbReference>
<proteinExistence type="predicted"/>
<reference evidence="5" key="1">
    <citation type="submission" date="2016-11" db="EMBL/GenBank/DDBJ databases">
        <authorList>
            <person name="Varghese N."/>
            <person name="Submissions S."/>
        </authorList>
    </citation>
    <scope>NUCLEOTIDE SEQUENCE [LARGE SCALE GENOMIC DNA]</scope>
    <source>
        <strain evidence="5">DSM 44671</strain>
    </source>
</reference>
<evidence type="ECO:0000256" key="2">
    <source>
        <dbReference type="ARBA" id="ARBA00022840"/>
    </source>
</evidence>
<dbReference type="STRING" id="546364.SAMN04489730_1592"/>
<name>A0A1K1QBB3_9PSEU</name>
<dbReference type="InterPro" id="IPR054547">
    <property type="entry name" value="NNH1"/>
</dbReference>
<evidence type="ECO:0000256" key="1">
    <source>
        <dbReference type="ARBA" id="ARBA00022741"/>
    </source>
</evidence>
<sequence length="1019" mass="111774">MSLEASAIALTTAVVKAAAKIWLGDRPIAADASAKALDLLEKQVTGLNDRRKLRLLFTNLESRVADRLLPFLDAEFRGLPENERVAAVEAVHETFERAALTDDDLFATDLDAAYLYRYLRQTAPADALLSADATELYRRVLRECCAYVVQVTSTLPRFQPGALVEILRRETEILETVRNVLAALPERRHPDDFAADFRRQVVTALDRMALFGAGLTDATRLYPLSVAYLSLSVSADHDGPPAERIEHVLPGTRRILLRGEAGSGKTTMLQWLAVQCASRQLEAVDGWSRLEPFLVRLRRFSRSRLPAPERFLDEVGRHIADEMPNGWVHDRLRQGRAVVLVDGIDELPAERRPEVRDWLGELIDAFPRARFVVTTRPAAVEPGWLAAEGFTEVRLQPMTQRDVRTFVTRWHAAMPGEALDERRDALIAAIATRSAVRRLAENPLLCALLCALHHEGNGHLPDNRMELYEVALRMLLDSRDVERRIEPEVRLSLTEKLVLLRHLAYWLVRNGHTDVAAEDAEARFAAKLAAMGQVTASPQQVFRHVLDRGGVLREPVPGRIDFVHRTFGEYLAAKAAVEEDDIGVLVANAHRDEWREVVVLAAGHAHPAQRVKLLEGLLAPGPEKLTHALVALACLETSPELPAGLRAKIEARTSALIPPKTFATAESLAAAGEFVLDLLAGPVPADPAAAAATVRAAALIGGPAALELLAGYGGAQDPAVVDELIAAYPRFDPAEFAEHVLADTPLPSGCLSVYDPAMLAGLEHLRHLEVLLCLFDDGYGRLDFVRRLPRLRELRVQDLAGFDLPSLAGTPLTHVALLGDPLPQSVDVAPLAEVPGLTRLTAEVETHGWARLADLPGLRRLQLSWVNQPDRLAELAPLRRLRSLELNHVFHLPDLSALSFLDSPEELHFEGWSALRDISHLTRWSGTLTKLQLHGCLGADLAPIADLTRLETLRLSGTAPLDLGLLSGLTELRLLSLGNPDWADLTPLAGRSDLTVYVGLDTTVPGADLLGPGCVVKRL</sequence>
<protein>
    <submittedName>
        <fullName evidence="4">Predicted NTPase, NACHT family domain</fullName>
    </submittedName>
</protein>
<dbReference type="InterPro" id="IPR027417">
    <property type="entry name" value="P-loop_NTPase"/>
</dbReference>
<dbReference type="PANTHER" id="PTHR46844">
    <property type="entry name" value="SLR5058 PROTEIN"/>
    <property type="match status" value="1"/>
</dbReference>
<feature type="domain" description="NACHT" evidence="3">
    <location>
        <begin position="253"/>
        <end position="578"/>
    </location>
</feature>
<dbReference type="InterPro" id="IPR032675">
    <property type="entry name" value="LRR_dom_sf"/>
</dbReference>
<keyword evidence="2" id="KW-0067">ATP-binding</keyword>
<evidence type="ECO:0000313" key="5">
    <source>
        <dbReference type="Proteomes" id="UP000182740"/>
    </source>
</evidence>
<dbReference type="InterPro" id="IPR007111">
    <property type="entry name" value="NACHT_NTPase"/>
</dbReference>
<dbReference type="EMBL" id="FPJG01000006">
    <property type="protein sequence ID" value="SFW57242.1"/>
    <property type="molecule type" value="Genomic_DNA"/>
</dbReference>
<dbReference type="SUPFAM" id="SSF52058">
    <property type="entry name" value="L domain-like"/>
    <property type="match status" value="1"/>
</dbReference>
<dbReference type="SUPFAM" id="SSF52540">
    <property type="entry name" value="P-loop containing nucleoside triphosphate hydrolases"/>
    <property type="match status" value="1"/>
</dbReference>
<dbReference type="Proteomes" id="UP000182740">
    <property type="component" value="Unassembled WGS sequence"/>
</dbReference>
<dbReference type="Pfam" id="PF05729">
    <property type="entry name" value="NACHT"/>
    <property type="match status" value="1"/>
</dbReference>